<dbReference type="GO" id="GO:0016747">
    <property type="term" value="F:acyltransferase activity, transferring groups other than amino-acyl groups"/>
    <property type="evidence" value="ECO:0007669"/>
    <property type="project" value="InterPro"/>
</dbReference>
<name>A0A4R6B537_9RHOB</name>
<proteinExistence type="predicted"/>
<dbReference type="InterPro" id="IPR016181">
    <property type="entry name" value="Acyl_CoA_acyltransferase"/>
</dbReference>
<evidence type="ECO:0000259" key="3">
    <source>
        <dbReference type="PROSITE" id="PS51186"/>
    </source>
</evidence>
<dbReference type="RefSeq" id="WP_133341401.1">
    <property type="nucleotide sequence ID" value="NZ_SMZO01000004.1"/>
</dbReference>
<protein>
    <submittedName>
        <fullName evidence="4">GNAT family N-acetyltransferase</fullName>
    </submittedName>
</protein>
<dbReference type="InterPro" id="IPR000182">
    <property type="entry name" value="GNAT_dom"/>
</dbReference>
<dbReference type="PROSITE" id="PS51186">
    <property type="entry name" value="GNAT"/>
    <property type="match status" value="1"/>
</dbReference>
<dbReference type="EMBL" id="SMZO01000004">
    <property type="protein sequence ID" value="TDL90978.1"/>
    <property type="molecule type" value="Genomic_DNA"/>
</dbReference>
<keyword evidence="5" id="KW-1185">Reference proteome</keyword>
<dbReference type="Gene3D" id="3.40.630.30">
    <property type="match status" value="1"/>
</dbReference>
<dbReference type="Pfam" id="PF00583">
    <property type="entry name" value="Acetyltransf_1"/>
    <property type="match status" value="1"/>
</dbReference>
<dbReference type="SUPFAM" id="SSF55729">
    <property type="entry name" value="Acyl-CoA N-acyltransferases (Nat)"/>
    <property type="match status" value="1"/>
</dbReference>
<dbReference type="CDD" id="cd04301">
    <property type="entry name" value="NAT_SF"/>
    <property type="match status" value="1"/>
</dbReference>
<accession>A0A4R6B537</accession>
<evidence type="ECO:0000256" key="2">
    <source>
        <dbReference type="ARBA" id="ARBA00023315"/>
    </source>
</evidence>
<keyword evidence="2" id="KW-0012">Acyltransferase</keyword>
<dbReference type="OrthoDB" id="9805924at2"/>
<organism evidence="4 5">
    <name type="scientific">Meridianimarinicoccus aquatilis</name>
    <dbReference type="NCBI Taxonomy" id="2552766"/>
    <lineage>
        <taxon>Bacteria</taxon>
        <taxon>Pseudomonadati</taxon>
        <taxon>Pseudomonadota</taxon>
        <taxon>Alphaproteobacteria</taxon>
        <taxon>Rhodobacterales</taxon>
        <taxon>Paracoccaceae</taxon>
        <taxon>Meridianimarinicoccus</taxon>
    </lineage>
</organism>
<gene>
    <name evidence="4" type="ORF">E2L05_02960</name>
</gene>
<dbReference type="InterPro" id="IPR050832">
    <property type="entry name" value="Bact_Acetyltransf"/>
</dbReference>
<evidence type="ECO:0000313" key="4">
    <source>
        <dbReference type="EMBL" id="TDL90978.1"/>
    </source>
</evidence>
<sequence length="147" mass="16723">MSVMIRPLQRADREVWGDLWRGYLAFYETTRPDAQFDLHFERLTDPNVTEWHGLLAVYEGTPVGLAHVLLHPHGWQPEPTAYLQDLYVAPATRGVGAGRALMHAVYALADRLGAQGTYWTTQDFNTTARKLYDNVGMLTPFVKYART</sequence>
<evidence type="ECO:0000313" key="5">
    <source>
        <dbReference type="Proteomes" id="UP000294562"/>
    </source>
</evidence>
<feature type="domain" description="N-acetyltransferase" evidence="3">
    <location>
        <begin position="3"/>
        <end position="147"/>
    </location>
</feature>
<comment type="caution">
    <text evidence="4">The sequence shown here is derived from an EMBL/GenBank/DDBJ whole genome shotgun (WGS) entry which is preliminary data.</text>
</comment>
<reference evidence="4 5" key="1">
    <citation type="submission" date="2019-03" db="EMBL/GenBank/DDBJ databases">
        <title>Rhodobacteraceae bacterium SM1902, a new member of the family Rhodobacteraceae isolated from Yantai.</title>
        <authorList>
            <person name="Sun Y."/>
        </authorList>
    </citation>
    <scope>NUCLEOTIDE SEQUENCE [LARGE SCALE GENOMIC DNA]</scope>
    <source>
        <strain evidence="4 5">SM1902</strain>
    </source>
</reference>
<keyword evidence="1 4" id="KW-0808">Transferase</keyword>
<evidence type="ECO:0000256" key="1">
    <source>
        <dbReference type="ARBA" id="ARBA00022679"/>
    </source>
</evidence>
<dbReference type="AlphaFoldDB" id="A0A4R6B537"/>
<dbReference type="PANTHER" id="PTHR43877">
    <property type="entry name" value="AMINOALKYLPHOSPHONATE N-ACETYLTRANSFERASE-RELATED-RELATED"/>
    <property type="match status" value="1"/>
</dbReference>
<dbReference type="Proteomes" id="UP000294562">
    <property type="component" value="Unassembled WGS sequence"/>
</dbReference>